<dbReference type="EMBL" id="QGTS01000007">
    <property type="protein sequence ID" value="PWW08089.1"/>
    <property type="molecule type" value="Genomic_DNA"/>
</dbReference>
<dbReference type="AlphaFoldDB" id="A0A317Q157"/>
<keyword evidence="3" id="KW-0812">Transmembrane</keyword>
<dbReference type="SMART" id="SM00862">
    <property type="entry name" value="Trans_reg_C"/>
    <property type="match status" value="1"/>
</dbReference>
<dbReference type="InterPro" id="IPR036388">
    <property type="entry name" value="WH-like_DNA-bd_sf"/>
</dbReference>
<name>A0A317Q157_9ENTR</name>
<feature type="domain" description="OmpR/PhoB-type" evidence="4">
    <location>
        <begin position="1"/>
        <end position="106"/>
    </location>
</feature>
<dbReference type="Proteomes" id="UP000246744">
    <property type="component" value="Unassembled WGS sequence"/>
</dbReference>
<dbReference type="CDD" id="cd00383">
    <property type="entry name" value="trans_reg_C"/>
    <property type="match status" value="1"/>
</dbReference>
<dbReference type="GO" id="GO:0006355">
    <property type="term" value="P:regulation of DNA-templated transcription"/>
    <property type="evidence" value="ECO:0007669"/>
    <property type="project" value="InterPro"/>
</dbReference>
<dbReference type="GO" id="GO:0003677">
    <property type="term" value="F:DNA binding"/>
    <property type="evidence" value="ECO:0007669"/>
    <property type="project" value="UniProtKB-UniRule"/>
</dbReference>
<feature type="transmembrane region" description="Helical" evidence="3">
    <location>
        <begin position="142"/>
        <end position="163"/>
    </location>
</feature>
<gene>
    <name evidence="5" type="ORF">DES37_107132</name>
</gene>
<feature type="DNA-binding region" description="OmpR/PhoB-type" evidence="2">
    <location>
        <begin position="1"/>
        <end position="106"/>
    </location>
</feature>
<evidence type="ECO:0000259" key="4">
    <source>
        <dbReference type="PROSITE" id="PS51755"/>
    </source>
</evidence>
<dbReference type="Gene3D" id="1.10.10.10">
    <property type="entry name" value="Winged helix-like DNA-binding domain superfamily/Winged helix DNA-binding domain"/>
    <property type="match status" value="1"/>
</dbReference>
<dbReference type="InterPro" id="IPR016032">
    <property type="entry name" value="Sig_transdc_resp-reg_C-effctor"/>
</dbReference>
<keyword evidence="3" id="KW-1133">Transmembrane helix</keyword>
<dbReference type="Pfam" id="PF00486">
    <property type="entry name" value="Trans_reg_C"/>
    <property type="match status" value="1"/>
</dbReference>
<evidence type="ECO:0000256" key="2">
    <source>
        <dbReference type="PROSITE-ProRule" id="PRU01091"/>
    </source>
</evidence>
<dbReference type="RefSeq" id="WP_110026028.1">
    <property type="nucleotide sequence ID" value="NZ_QGTS01000007.1"/>
</dbReference>
<keyword evidence="6" id="KW-1185">Reference proteome</keyword>
<dbReference type="SUPFAM" id="SSF46894">
    <property type="entry name" value="C-terminal effector domain of the bipartite response regulators"/>
    <property type="match status" value="1"/>
</dbReference>
<evidence type="ECO:0000313" key="6">
    <source>
        <dbReference type="Proteomes" id="UP000246744"/>
    </source>
</evidence>
<keyword evidence="3" id="KW-0472">Membrane</keyword>
<dbReference type="OrthoDB" id="5801519at2"/>
<dbReference type="InterPro" id="IPR001867">
    <property type="entry name" value="OmpR/PhoB-type_DNA-bd"/>
</dbReference>
<comment type="caution">
    <text evidence="5">The sequence shown here is derived from an EMBL/GenBank/DDBJ whole genome shotgun (WGS) entry which is preliminary data.</text>
</comment>
<accession>A0A317Q157</accession>
<proteinExistence type="predicted"/>
<reference evidence="5 6" key="1">
    <citation type="submission" date="2018-05" db="EMBL/GenBank/DDBJ databases">
        <title>Genomic Encyclopedia of Type Strains, Phase IV (KMG-IV): sequencing the most valuable type-strain genomes for metagenomic binning, comparative biology and taxonomic classification.</title>
        <authorList>
            <person name="Goeker M."/>
        </authorList>
    </citation>
    <scope>NUCLEOTIDE SEQUENCE [LARGE SCALE GENOMIC DNA]</scope>
    <source>
        <strain evidence="5 6">DSM 19579</strain>
    </source>
</reference>
<keyword evidence="1 2" id="KW-0238">DNA-binding</keyword>
<organism evidence="5 6">
    <name type="scientific">Mangrovibacter plantisponsor</name>
    <dbReference type="NCBI Taxonomy" id="451513"/>
    <lineage>
        <taxon>Bacteria</taxon>
        <taxon>Pseudomonadati</taxon>
        <taxon>Pseudomonadota</taxon>
        <taxon>Gammaproteobacteria</taxon>
        <taxon>Enterobacterales</taxon>
        <taxon>Enterobacteriaceae</taxon>
        <taxon>Mangrovibacter</taxon>
    </lineage>
</organism>
<protein>
    <submittedName>
        <fullName evidence="5">DNA-binding winged helix-turn-helix (WHTH) protein</fullName>
    </submittedName>
</protein>
<evidence type="ECO:0000256" key="1">
    <source>
        <dbReference type="ARBA" id="ARBA00023125"/>
    </source>
</evidence>
<dbReference type="PROSITE" id="PS51755">
    <property type="entry name" value="OMPR_PHOB"/>
    <property type="match status" value="1"/>
</dbReference>
<evidence type="ECO:0000313" key="5">
    <source>
        <dbReference type="EMBL" id="PWW08089.1"/>
    </source>
</evidence>
<sequence>MNYLIANTVIYDTENGVLLMQDAQHQDEAKTLTPTANRILALLLSAPGEVFKREEILDKVWESQGHTGSNSSLNQYISILRKTLSAWIEDDDIIVSVPRVGFYFNSAISVAPWVETPVEEPDTIPEALPGVTTHPDSVRSSLIPMAVNLILIAAILLVSTLAVKSYREVHVSPLYSKVYSQGKLGLCQLNSWQKLSPEMKKNALDILNLAAPEIKEKCLSEPAVVYFQVQKQVYLGREGRMFVATCSLEQGQNNLLYCDSTYKYNWRKP</sequence>
<dbReference type="GO" id="GO:0000160">
    <property type="term" value="P:phosphorelay signal transduction system"/>
    <property type="evidence" value="ECO:0007669"/>
    <property type="project" value="InterPro"/>
</dbReference>
<evidence type="ECO:0000256" key="3">
    <source>
        <dbReference type="SAM" id="Phobius"/>
    </source>
</evidence>